<dbReference type="PANTHER" id="PTHR22844">
    <property type="entry name" value="F-BOX AND WD40 DOMAIN PROTEIN"/>
    <property type="match status" value="1"/>
</dbReference>
<comment type="subcellular location">
    <subcellularLocation>
        <location evidence="1">Secreted</location>
        <location evidence="1">Cell wall</location>
    </subcellularLocation>
</comment>
<keyword evidence="4 6" id="KW-0378">Hydrolase</keyword>
<name>A0A8J4QJM8_9ROSI</name>
<dbReference type="EMBL" id="JRKL02008189">
    <property type="protein sequence ID" value="KAF3947089.1"/>
    <property type="molecule type" value="Genomic_DNA"/>
</dbReference>
<keyword evidence="5 6" id="KW-0326">Glycosidase</keyword>
<dbReference type="AlphaFoldDB" id="A0A8J4QJM8"/>
<dbReference type="Gene3D" id="2.160.20.10">
    <property type="entry name" value="Single-stranded right-handed beta-helix, Pectin lyase-like"/>
    <property type="match status" value="1"/>
</dbReference>
<dbReference type="InterPro" id="IPR011050">
    <property type="entry name" value="Pectin_lyase_fold/virulence"/>
</dbReference>
<evidence type="ECO:0000256" key="6">
    <source>
        <dbReference type="RuleBase" id="RU361169"/>
    </source>
</evidence>
<reference evidence="7" key="1">
    <citation type="submission" date="2020-03" db="EMBL/GenBank/DDBJ databases">
        <title>Castanea mollissima Vanexum genome sequencing.</title>
        <authorList>
            <person name="Staton M."/>
        </authorList>
    </citation>
    <scope>NUCLEOTIDE SEQUENCE</scope>
    <source>
        <tissue evidence="7">Leaf</tissue>
    </source>
</reference>
<accession>A0A8J4QJM8</accession>
<evidence type="ECO:0000256" key="1">
    <source>
        <dbReference type="ARBA" id="ARBA00004191"/>
    </source>
</evidence>
<keyword evidence="3" id="KW-0964">Secreted</keyword>
<dbReference type="Gene3D" id="2.130.10.10">
    <property type="entry name" value="YVTN repeat-like/Quinoprotein amine dehydrogenase"/>
    <property type="match status" value="1"/>
</dbReference>
<keyword evidence="3" id="KW-0134">Cell wall</keyword>
<dbReference type="SUPFAM" id="SSF51126">
    <property type="entry name" value="Pectin lyase-like"/>
    <property type="match status" value="1"/>
</dbReference>
<feature type="non-terminal residue" evidence="7">
    <location>
        <position position="1"/>
    </location>
</feature>
<evidence type="ECO:0000256" key="4">
    <source>
        <dbReference type="ARBA" id="ARBA00022801"/>
    </source>
</evidence>
<evidence type="ECO:0000313" key="7">
    <source>
        <dbReference type="EMBL" id="KAF3947089.1"/>
    </source>
</evidence>
<evidence type="ECO:0000256" key="3">
    <source>
        <dbReference type="ARBA" id="ARBA00022512"/>
    </source>
</evidence>
<dbReference type="InterPro" id="IPR012334">
    <property type="entry name" value="Pectin_lyas_fold"/>
</dbReference>
<dbReference type="OrthoDB" id="187139at2759"/>
<dbReference type="InterPro" id="IPR000743">
    <property type="entry name" value="Glyco_hydro_28"/>
</dbReference>
<dbReference type="SUPFAM" id="SSF50978">
    <property type="entry name" value="WD40 repeat-like"/>
    <property type="match status" value="1"/>
</dbReference>
<dbReference type="GO" id="GO:0004650">
    <property type="term" value="F:polygalacturonase activity"/>
    <property type="evidence" value="ECO:0007669"/>
    <property type="project" value="InterPro"/>
</dbReference>
<sequence length="136" mass="15044">GDSQVQIHDVKYRNIRGTSSSKLAVAFDCSKSKPCEKIELKEINLSYHGVEGPVASSCVNAKASLSSFLSSHLYKYLWSWDKTLKVWRLSDLKCLESIKAHDDAINGLVASNGMCILLQLMGRLELGAGKGRIHMF</sequence>
<evidence type="ECO:0000313" key="8">
    <source>
        <dbReference type="Proteomes" id="UP000737018"/>
    </source>
</evidence>
<comment type="caution">
    <text evidence="7">The sequence shown here is derived from an EMBL/GenBank/DDBJ whole genome shotgun (WGS) entry which is preliminary data.</text>
</comment>
<dbReference type="InterPro" id="IPR015943">
    <property type="entry name" value="WD40/YVTN_repeat-like_dom_sf"/>
</dbReference>
<keyword evidence="8" id="KW-1185">Reference proteome</keyword>
<organism evidence="7 8">
    <name type="scientific">Castanea mollissima</name>
    <name type="common">Chinese chestnut</name>
    <dbReference type="NCBI Taxonomy" id="60419"/>
    <lineage>
        <taxon>Eukaryota</taxon>
        <taxon>Viridiplantae</taxon>
        <taxon>Streptophyta</taxon>
        <taxon>Embryophyta</taxon>
        <taxon>Tracheophyta</taxon>
        <taxon>Spermatophyta</taxon>
        <taxon>Magnoliopsida</taxon>
        <taxon>eudicotyledons</taxon>
        <taxon>Gunneridae</taxon>
        <taxon>Pentapetalae</taxon>
        <taxon>rosids</taxon>
        <taxon>fabids</taxon>
        <taxon>Fagales</taxon>
        <taxon>Fagaceae</taxon>
        <taxon>Castanea</taxon>
    </lineage>
</organism>
<dbReference type="PANTHER" id="PTHR22844:SF340">
    <property type="entry name" value="OS01G0946100 PROTEIN"/>
    <property type="match status" value="1"/>
</dbReference>
<evidence type="ECO:0000256" key="5">
    <source>
        <dbReference type="ARBA" id="ARBA00023295"/>
    </source>
</evidence>
<protein>
    <submittedName>
        <fullName evidence="7">Uncharacterized protein</fullName>
    </submittedName>
</protein>
<comment type="similarity">
    <text evidence="2 6">Belongs to the glycosyl hydrolase 28 family.</text>
</comment>
<evidence type="ECO:0000256" key="2">
    <source>
        <dbReference type="ARBA" id="ARBA00008834"/>
    </source>
</evidence>
<dbReference type="InterPro" id="IPR045182">
    <property type="entry name" value="JINGUBANG-like"/>
</dbReference>
<dbReference type="Pfam" id="PF00295">
    <property type="entry name" value="Glyco_hydro_28"/>
    <property type="match status" value="1"/>
</dbReference>
<dbReference type="Proteomes" id="UP000737018">
    <property type="component" value="Unassembled WGS sequence"/>
</dbReference>
<dbReference type="GO" id="GO:0005975">
    <property type="term" value="P:carbohydrate metabolic process"/>
    <property type="evidence" value="ECO:0007669"/>
    <property type="project" value="InterPro"/>
</dbReference>
<dbReference type="InterPro" id="IPR036322">
    <property type="entry name" value="WD40_repeat_dom_sf"/>
</dbReference>
<gene>
    <name evidence="7" type="ORF">CMV_026730</name>
</gene>
<proteinExistence type="inferred from homology"/>